<comment type="caution">
    <text evidence="2">The sequence shown here is derived from an EMBL/GenBank/DDBJ whole genome shotgun (WGS) entry which is preliminary data.</text>
</comment>
<proteinExistence type="predicted"/>
<dbReference type="Proteomes" id="UP000886047">
    <property type="component" value="Unassembled WGS sequence"/>
</dbReference>
<name>A0A831LPL0_9BACT</name>
<dbReference type="AlphaFoldDB" id="A0A831LPL0"/>
<reference evidence="2" key="1">
    <citation type="journal article" date="2020" name="mSystems">
        <title>Genome- and Community-Level Interaction Insights into Carbon Utilization and Element Cycling Functions of Hydrothermarchaeota in Hydrothermal Sediment.</title>
        <authorList>
            <person name="Zhou Z."/>
            <person name="Liu Y."/>
            <person name="Xu W."/>
            <person name="Pan J."/>
            <person name="Luo Z.H."/>
            <person name="Li M."/>
        </authorList>
    </citation>
    <scope>NUCLEOTIDE SEQUENCE [LARGE SCALE GENOMIC DNA]</scope>
    <source>
        <strain evidence="2">SpSt-1217</strain>
    </source>
</reference>
<gene>
    <name evidence="2" type="ORF">ENN90_13930</name>
</gene>
<keyword evidence="1" id="KW-0732">Signal</keyword>
<evidence type="ECO:0000313" key="2">
    <source>
        <dbReference type="EMBL" id="HDR52694.1"/>
    </source>
</evidence>
<feature type="signal peptide" evidence="1">
    <location>
        <begin position="1"/>
        <end position="23"/>
    </location>
</feature>
<protein>
    <submittedName>
        <fullName evidence="2">Uncharacterized protein</fullName>
    </submittedName>
</protein>
<feature type="chain" id="PRO_5032519217" evidence="1">
    <location>
        <begin position="24"/>
        <end position="183"/>
    </location>
</feature>
<dbReference type="EMBL" id="DSDK01000783">
    <property type="protein sequence ID" value="HDR52694.1"/>
    <property type="molecule type" value="Genomic_DNA"/>
</dbReference>
<dbReference type="PROSITE" id="PS51257">
    <property type="entry name" value="PROKAR_LIPOPROTEIN"/>
    <property type="match status" value="1"/>
</dbReference>
<evidence type="ECO:0000256" key="1">
    <source>
        <dbReference type="SAM" id="SignalP"/>
    </source>
</evidence>
<organism evidence="2">
    <name type="scientific">Mariniphaga anaerophila</name>
    <dbReference type="NCBI Taxonomy" id="1484053"/>
    <lineage>
        <taxon>Bacteria</taxon>
        <taxon>Pseudomonadati</taxon>
        <taxon>Bacteroidota</taxon>
        <taxon>Bacteroidia</taxon>
        <taxon>Marinilabiliales</taxon>
        <taxon>Prolixibacteraceae</taxon>
        <taxon>Mariniphaga</taxon>
    </lineage>
</organism>
<sequence>MNPEILKLTTVVLLLLFTGASCQKDEMEFADESIEISSIPGISIYKTNSNYFDNISVQITTEGKMNKIPAYTLNNPRINVDKNGTVQVNFRWRLRSGYIVDREAYLNDAFTNITVQEYVDWNTSHGVSSWPNSSIEPRIIDKDPFTEFYFHDGINKTPRTFTLGEINDMIKNGTLETVFTKLK</sequence>
<accession>A0A831LPL0</accession>